<keyword evidence="2" id="KW-1185">Reference proteome</keyword>
<proteinExistence type="predicted"/>
<evidence type="ECO:0000313" key="2">
    <source>
        <dbReference type="Proteomes" id="UP000478052"/>
    </source>
</evidence>
<accession>A0A6G0ZBG9</accession>
<protein>
    <submittedName>
        <fullName evidence="1">Uncharacterized protein</fullName>
    </submittedName>
</protein>
<dbReference type="EMBL" id="VUJU01000808">
    <property type="protein sequence ID" value="KAF0768247.1"/>
    <property type="molecule type" value="Genomic_DNA"/>
</dbReference>
<reference evidence="1 2" key="1">
    <citation type="submission" date="2019-08" db="EMBL/GenBank/DDBJ databases">
        <title>Whole genome of Aphis craccivora.</title>
        <authorList>
            <person name="Voronova N.V."/>
            <person name="Shulinski R.S."/>
            <person name="Bandarenka Y.V."/>
            <person name="Zhorov D.G."/>
            <person name="Warner D."/>
        </authorList>
    </citation>
    <scope>NUCLEOTIDE SEQUENCE [LARGE SCALE GENOMIC DNA]</scope>
    <source>
        <strain evidence="1">180601</strain>
        <tissue evidence="1">Whole Body</tissue>
    </source>
</reference>
<gene>
    <name evidence="1" type="ORF">FWK35_00032448</name>
</gene>
<sequence length="124" mass="13621">MKENSREPTKIIIIACACGIMKIRRKRESCDDYTTTTACRANTTPDHCPSPRDVSSTRARLRGARPALKYIGKGVRGGEEGALEKSVTTCSACVCIHIGVENDKSGTWKEKSGIPQLLWRGVRL</sequence>
<dbReference type="AlphaFoldDB" id="A0A6G0ZBG9"/>
<evidence type="ECO:0000313" key="1">
    <source>
        <dbReference type="EMBL" id="KAF0768247.1"/>
    </source>
</evidence>
<organism evidence="1 2">
    <name type="scientific">Aphis craccivora</name>
    <name type="common">Cowpea aphid</name>
    <dbReference type="NCBI Taxonomy" id="307492"/>
    <lineage>
        <taxon>Eukaryota</taxon>
        <taxon>Metazoa</taxon>
        <taxon>Ecdysozoa</taxon>
        <taxon>Arthropoda</taxon>
        <taxon>Hexapoda</taxon>
        <taxon>Insecta</taxon>
        <taxon>Pterygota</taxon>
        <taxon>Neoptera</taxon>
        <taxon>Paraneoptera</taxon>
        <taxon>Hemiptera</taxon>
        <taxon>Sternorrhyncha</taxon>
        <taxon>Aphidomorpha</taxon>
        <taxon>Aphidoidea</taxon>
        <taxon>Aphididae</taxon>
        <taxon>Aphidini</taxon>
        <taxon>Aphis</taxon>
        <taxon>Aphis</taxon>
    </lineage>
</organism>
<comment type="caution">
    <text evidence="1">The sequence shown here is derived from an EMBL/GenBank/DDBJ whole genome shotgun (WGS) entry which is preliminary data.</text>
</comment>
<name>A0A6G0ZBG9_APHCR</name>
<dbReference type="Proteomes" id="UP000478052">
    <property type="component" value="Unassembled WGS sequence"/>
</dbReference>